<feature type="domain" description="SHOCT" evidence="2">
    <location>
        <begin position="59"/>
        <end position="81"/>
    </location>
</feature>
<evidence type="ECO:0000313" key="4">
    <source>
        <dbReference type="Proteomes" id="UP000468735"/>
    </source>
</evidence>
<comment type="caution">
    <text evidence="3">The sequence shown here is derived from an EMBL/GenBank/DDBJ whole genome shotgun (WGS) entry which is preliminary data.</text>
</comment>
<evidence type="ECO:0000256" key="1">
    <source>
        <dbReference type="SAM" id="Phobius"/>
    </source>
</evidence>
<keyword evidence="1" id="KW-0812">Transmembrane</keyword>
<keyword evidence="4" id="KW-1185">Reference proteome</keyword>
<reference evidence="3 4" key="1">
    <citation type="submission" date="2019-09" db="EMBL/GenBank/DDBJ databases">
        <title>Actinomadura physcomitrii sp. nov., a novel actinomycete isolated from moss [Physcomitrium sphaericum (Ludw) Fuernr].</title>
        <authorList>
            <person name="Zhuang X."/>
            <person name="Liu C."/>
        </authorList>
    </citation>
    <scope>NUCLEOTIDE SEQUENCE [LARGE SCALE GENOMIC DNA]</scope>
    <source>
        <strain evidence="3 4">HMC1</strain>
    </source>
</reference>
<feature type="transmembrane region" description="Helical" evidence="1">
    <location>
        <begin position="12"/>
        <end position="33"/>
    </location>
</feature>
<evidence type="ECO:0000259" key="2">
    <source>
        <dbReference type="Pfam" id="PF09851"/>
    </source>
</evidence>
<name>A0A6H9Z8V8_9ACTN</name>
<dbReference type="InterPro" id="IPR018649">
    <property type="entry name" value="SHOCT"/>
</dbReference>
<dbReference type="AlphaFoldDB" id="A0A6H9Z8V8"/>
<organism evidence="3 4">
    <name type="scientific">Actinomadura rudentiformis</name>
    <dbReference type="NCBI Taxonomy" id="359158"/>
    <lineage>
        <taxon>Bacteria</taxon>
        <taxon>Bacillati</taxon>
        <taxon>Actinomycetota</taxon>
        <taxon>Actinomycetes</taxon>
        <taxon>Streptosporangiales</taxon>
        <taxon>Thermomonosporaceae</taxon>
        <taxon>Actinomadura</taxon>
    </lineage>
</organism>
<evidence type="ECO:0000313" key="3">
    <source>
        <dbReference type="EMBL" id="KAB2352746.1"/>
    </source>
</evidence>
<gene>
    <name evidence="3" type="ORF">F8566_00680</name>
</gene>
<sequence>MEANGWSGWMWVLGPIMMVAWLAVITAVVWLVLQATANSRPQTRTTPVEGAGIERARGILAERLARGEIDAEDYQERLAKLT</sequence>
<proteinExistence type="predicted"/>
<protein>
    <submittedName>
        <fullName evidence="3">SHOCT domain-containing protein</fullName>
    </submittedName>
</protein>
<dbReference type="OrthoDB" id="3748887at2"/>
<dbReference type="Pfam" id="PF09851">
    <property type="entry name" value="SHOCT"/>
    <property type="match status" value="1"/>
</dbReference>
<keyword evidence="1" id="KW-1133">Transmembrane helix</keyword>
<keyword evidence="1" id="KW-0472">Membrane</keyword>
<accession>A0A6H9Z8V8</accession>
<dbReference type="Proteomes" id="UP000468735">
    <property type="component" value="Unassembled WGS sequence"/>
</dbReference>
<dbReference type="EMBL" id="WBMT01000001">
    <property type="protein sequence ID" value="KAB2352746.1"/>
    <property type="molecule type" value="Genomic_DNA"/>
</dbReference>